<evidence type="ECO:0000313" key="2">
    <source>
        <dbReference type="Proteomes" id="UP000078507"/>
    </source>
</evidence>
<keyword evidence="2" id="KW-1185">Reference proteome</keyword>
<dbReference type="STRING" id="36856.ATB98_04320"/>
<sequence length="136" mass="14627">MPIINIAIAGWADPDLSARIAASVTELTRVHLRKDPTVTAVAISYIDPQHWFAGGKSIASQQTNSFWLDIKVVDGTNTKQELASYIGAIFAGFEGLLGKVHTESYVLVHEVSAAAYGYGGETQEFRFISGKLQAAA</sequence>
<gene>
    <name evidence="1" type="ORF">ATB98_04320</name>
</gene>
<dbReference type="PANTHER" id="PTHR35530:SF1">
    <property type="entry name" value="2-HYDROXYMUCONATE TAUTOMERASE"/>
    <property type="match status" value="1"/>
</dbReference>
<name>A0A178YEE8_SINSA</name>
<dbReference type="Gene3D" id="3.30.429.10">
    <property type="entry name" value="Macrophage Migration Inhibitory Factor"/>
    <property type="match status" value="2"/>
</dbReference>
<dbReference type="RefSeq" id="WP_066873445.1">
    <property type="nucleotide sequence ID" value="NZ_LNQB01000070.1"/>
</dbReference>
<dbReference type="OrthoDB" id="9803586at2"/>
<organism evidence="1 2">
    <name type="scientific">Sinorhizobium saheli</name>
    <dbReference type="NCBI Taxonomy" id="36856"/>
    <lineage>
        <taxon>Bacteria</taxon>
        <taxon>Pseudomonadati</taxon>
        <taxon>Pseudomonadota</taxon>
        <taxon>Alphaproteobacteria</taxon>
        <taxon>Hyphomicrobiales</taxon>
        <taxon>Rhizobiaceae</taxon>
        <taxon>Sinorhizobium/Ensifer group</taxon>
        <taxon>Sinorhizobium</taxon>
    </lineage>
</organism>
<dbReference type="EMBL" id="LNQB01000070">
    <property type="protein sequence ID" value="OAP45888.1"/>
    <property type="molecule type" value="Genomic_DNA"/>
</dbReference>
<dbReference type="InterPro" id="IPR014347">
    <property type="entry name" value="Tautomerase/MIF_sf"/>
</dbReference>
<proteinExistence type="predicted"/>
<dbReference type="Proteomes" id="UP000078507">
    <property type="component" value="Unassembled WGS sequence"/>
</dbReference>
<dbReference type="AlphaFoldDB" id="A0A178YEE8"/>
<dbReference type="PANTHER" id="PTHR35530">
    <property type="entry name" value="TAUTOMERASE-RELATED"/>
    <property type="match status" value="1"/>
</dbReference>
<reference evidence="1 2" key="1">
    <citation type="submission" date="2015-11" db="EMBL/GenBank/DDBJ databases">
        <title>Ensifer anhuiense sp. nov., an effective nitrogen fixation bacterium with Glycine soja.</title>
        <authorList>
            <person name="Yan H."/>
            <person name="Chen W."/>
        </authorList>
    </citation>
    <scope>NUCLEOTIDE SEQUENCE [LARGE SCALE GENOMIC DNA]</scope>
    <source>
        <strain evidence="1 2">LMG 7837</strain>
    </source>
</reference>
<protein>
    <submittedName>
        <fullName evidence="1">4-oxalocrotonate tautomerase</fullName>
    </submittedName>
</protein>
<evidence type="ECO:0000313" key="1">
    <source>
        <dbReference type="EMBL" id="OAP45888.1"/>
    </source>
</evidence>
<accession>A0A178YEE8</accession>
<dbReference type="SUPFAM" id="SSF55331">
    <property type="entry name" value="Tautomerase/MIF"/>
    <property type="match status" value="1"/>
</dbReference>
<comment type="caution">
    <text evidence="1">The sequence shown here is derived from an EMBL/GenBank/DDBJ whole genome shotgun (WGS) entry which is preliminary data.</text>
</comment>